<evidence type="ECO:0000313" key="2">
    <source>
        <dbReference type="Proteomes" id="UP000001075"/>
    </source>
</evidence>
<sequence>MVLPYLSPAIRIGVQAQICGLVTVVFCNTCKDPVCAAAGRCPVSPDGKGQFKAVLAQTPFP</sequence>
<organism evidence="1 2">
    <name type="scientific">Cricetulus griseus</name>
    <name type="common">Chinese hamster</name>
    <name type="synonym">Cricetulus barabensis griseus</name>
    <dbReference type="NCBI Taxonomy" id="10029"/>
    <lineage>
        <taxon>Eukaryota</taxon>
        <taxon>Metazoa</taxon>
        <taxon>Chordata</taxon>
        <taxon>Craniata</taxon>
        <taxon>Vertebrata</taxon>
        <taxon>Euteleostomi</taxon>
        <taxon>Mammalia</taxon>
        <taxon>Eutheria</taxon>
        <taxon>Euarchontoglires</taxon>
        <taxon>Glires</taxon>
        <taxon>Rodentia</taxon>
        <taxon>Myomorpha</taxon>
        <taxon>Muroidea</taxon>
        <taxon>Cricetidae</taxon>
        <taxon>Cricetinae</taxon>
        <taxon>Cricetulus</taxon>
    </lineage>
</organism>
<dbReference type="InParanoid" id="G3I2I6"/>
<accession>G3I2I6</accession>
<reference evidence="2" key="1">
    <citation type="journal article" date="2011" name="Nat. Biotechnol.">
        <title>The genomic sequence of the Chinese hamster ovary (CHO)-K1 cell line.</title>
        <authorList>
            <person name="Xu X."/>
            <person name="Nagarajan H."/>
            <person name="Lewis N.E."/>
            <person name="Pan S."/>
            <person name="Cai Z."/>
            <person name="Liu X."/>
            <person name="Chen W."/>
            <person name="Xie M."/>
            <person name="Wang W."/>
            <person name="Hammond S."/>
            <person name="Andersen M.R."/>
            <person name="Neff N."/>
            <person name="Passarelli B."/>
            <person name="Koh W."/>
            <person name="Fan H.C."/>
            <person name="Wang J."/>
            <person name="Gui Y."/>
            <person name="Lee K.H."/>
            <person name="Betenbaugh M.J."/>
            <person name="Quake S.R."/>
            <person name="Famili I."/>
            <person name="Palsson B.O."/>
            <person name="Wang J."/>
        </authorList>
    </citation>
    <scope>NUCLEOTIDE SEQUENCE [LARGE SCALE GENOMIC DNA]</scope>
    <source>
        <strain evidence="2">CHO K1 cell line</strain>
    </source>
</reference>
<name>G3I2I6_CRIGR</name>
<dbReference type="Proteomes" id="UP000001075">
    <property type="component" value="Unassembled WGS sequence"/>
</dbReference>
<protein>
    <submittedName>
        <fullName evidence="1">Uncharacterized protein</fullName>
    </submittedName>
</protein>
<proteinExistence type="predicted"/>
<dbReference type="EMBL" id="JH001135">
    <property type="protein sequence ID" value="EGW01675.1"/>
    <property type="molecule type" value="Genomic_DNA"/>
</dbReference>
<dbReference type="AlphaFoldDB" id="G3I2I6"/>
<evidence type="ECO:0000313" key="1">
    <source>
        <dbReference type="EMBL" id="EGW01675.1"/>
    </source>
</evidence>
<gene>
    <name evidence="1" type="ORF">I79_017619</name>
</gene>